<organism evidence="1 2">
    <name type="scientific">Phytophthora megakarya</name>
    <dbReference type="NCBI Taxonomy" id="4795"/>
    <lineage>
        <taxon>Eukaryota</taxon>
        <taxon>Sar</taxon>
        <taxon>Stramenopiles</taxon>
        <taxon>Oomycota</taxon>
        <taxon>Peronosporomycetes</taxon>
        <taxon>Peronosporales</taxon>
        <taxon>Peronosporaceae</taxon>
        <taxon>Phytophthora</taxon>
    </lineage>
</organism>
<dbReference type="EMBL" id="NBNE01000114">
    <property type="protein sequence ID" value="OWZ22725.1"/>
    <property type="molecule type" value="Genomic_DNA"/>
</dbReference>
<comment type="caution">
    <text evidence="1">The sequence shown here is derived from an EMBL/GenBank/DDBJ whole genome shotgun (WGS) entry which is preliminary data.</text>
</comment>
<reference evidence="2" key="1">
    <citation type="submission" date="2017-03" db="EMBL/GenBank/DDBJ databases">
        <title>Phytopthora megakarya and P. palmivora, two closely related causual agents of cacao black pod achieved similar genome size and gene model numbers by different mechanisms.</title>
        <authorList>
            <person name="Ali S."/>
            <person name="Shao J."/>
            <person name="Larry D.J."/>
            <person name="Kronmiller B."/>
            <person name="Shen D."/>
            <person name="Strem M.D."/>
            <person name="Melnick R.L."/>
            <person name="Guiltinan M.J."/>
            <person name="Tyler B.M."/>
            <person name="Meinhardt L.W."/>
            <person name="Bailey B.A."/>
        </authorList>
    </citation>
    <scope>NUCLEOTIDE SEQUENCE [LARGE SCALE GENOMIC DNA]</scope>
    <source>
        <strain evidence="2">zdho120</strain>
    </source>
</reference>
<dbReference type="Proteomes" id="UP000198211">
    <property type="component" value="Unassembled WGS sequence"/>
</dbReference>
<proteinExistence type="predicted"/>
<keyword evidence="2" id="KW-1185">Reference proteome</keyword>
<evidence type="ECO:0000313" key="2">
    <source>
        <dbReference type="Proteomes" id="UP000198211"/>
    </source>
</evidence>
<protein>
    <submittedName>
        <fullName evidence="1">Uncharacterized protein</fullName>
    </submittedName>
</protein>
<sequence>MSRCYAVASDQDVDVSIPQPIFEVIRPPEEHAAQIELHYEWQRYVKKIPAVLRKVRRLKNVVETVKSLVQLKVL</sequence>
<dbReference type="AlphaFoldDB" id="A0A225WY70"/>
<accession>A0A225WY70</accession>
<gene>
    <name evidence="1" type="ORF">PHMEG_0002520</name>
</gene>
<evidence type="ECO:0000313" key="1">
    <source>
        <dbReference type="EMBL" id="OWZ22725.1"/>
    </source>
</evidence>
<name>A0A225WY70_9STRA</name>